<dbReference type="PROSITE" id="PS51900">
    <property type="entry name" value="CB"/>
    <property type="match status" value="1"/>
</dbReference>
<proteinExistence type="inferred from homology"/>
<evidence type="ECO:0000256" key="1">
    <source>
        <dbReference type="ARBA" id="ARBA00008857"/>
    </source>
</evidence>
<dbReference type="EMBL" id="DXBP01000030">
    <property type="protein sequence ID" value="HIZ41841.1"/>
    <property type="molecule type" value="Genomic_DNA"/>
</dbReference>
<keyword evidence="3 5" id="KW-0238">DNA-binding</keyword>
<dbReference type="Gene3D" id="1.10.443.10">
    <property type="entry name" value="Intergrase catalytic core"/>
    <property type="match status" value="1"/>
</dbReference>
<evidence type="ECO:0000313" key="9">
    <source>
        <dbReference type="Proteomes" id="UP000824048"/>
    </source>
</evidence>
<reference evidence="8" key="2">
    <citation type="submission" date="2021-04" db="EMBL/GenBank/DDBJ databases">
        <authorList>
            <person name="Gilroy R."/>
        </authorList>
    </citation>
    <scope>NUCLEOTIDE SEQUENCE</scope>
    <source>
        <strain evidence="8">ChiSxjej1B13-11774</strain>
    </source>
</reference>
<dbReference type="Gene3D" id="1.10.150.130">
    <property type="match status" value="1"/>
</dbReference>
<accession>A0A9D2J9Q7</accession>
<organism evidence="8 9">
    <name type="scientific">Candidatus Gemmiger excrementigallinarum</name>
    <dbReference type="NCBI Taxonomy" id="2838609"/>
    <lineage>
        <taxon>Bacteria</taxon>
        <taxon>Bacillati</taxon>
        <taxon>Bacillota</taxon>
        <taxon>Clostridia</taxon>
        <taxon>Eubacteriales</taxon>
        <taxon>Gemmiger</taxon>
    </lineage>
</organism>
<reference evidence="8" key="1">
    <citation type="journal article" date="2021" name="PeerJ">
        <title>Extensive microbial diversity within the chicken gut microbiome revealed by metagenomics and culture.</title>
        <authorList>
            <person name="Gilroy R."/>
            <person name="Ravi A."/>
            <person name="Getino M."/>
            <person name="Pursley I."/>
            <person name="Horton D.L."/>
            <person name="Alikhan N.F."/>
            <person name="Baker D."/>
            <person name="Gharbi K."/>
            <person name="Hall N."/>
            <person name="Watson M."/>
            <person name="Adriaenssens E.M."/>
            <person name="Foster-Nyarko E."/>
            <person name="Jarju S."/>
            <person name="Secka A."/>
            <person name="Antonio M."/>
            <person name="Oren A."/>
            <person name="Chaudhuri R.R."/>
            <person name="La Ragione R."/>
            <person name="Hildebrand F."/>
            <person name="Pallen M.J."/>
        </authorList>
    </citation>
    <scope>NUCLEOTIDE SEQUENCE</scope>
    <source>
        <strain evidence="8">ChiSxjej1B13-11774</strain>
    </source>
</reference>
<dbReference type="PROSITE" id="PS51898">
    <property type="entry name" value="TYR_RECOMBINASE"/>
    <property type="match status" value="1"/>
</dbReference>
<gene>
    <name evidence="8" type="ORF">H9811_04665</name>
</gene>
<dbReference type="GO" id="GO:0003677">
    <property type="term" value="F:DNA binding"/>
    <property type="evidence" value="ECO:0007669"/>
    <property type="project" value="UniProtKB-UniRule"/>
</dbReference>
<evidence type="ECO:0000256" key="4">
    <source>
        <dbReference type="ARBA" id="ARBA00023172"/>
    </source>
</evidence>
<evidence type="ECO:0000259" key="7">
    <source>
        <dbReference type="PROSITE" id="PS51900"/>
    </source>
</evidence>
<name>A0A9D2J9Q7_9FIRM</name>
<protein>
    <submittedName>
        <fullName evidence="8">Tyrosine-type recombinase/integrase</fullName>
    </submittedName>
</protein>
<keyword evidence="2" id="KW-0229">DNA integration</keyword>
<keyword evidence="4" id="KW-0233">DNA recombination</keyword>
<comment type="similarity">
    <text evidence="1">Belongs to the 'phage' integrase family.</text>
</comment>
<evidence type="ECO:0000259" key="6">
    <source>
        <dbReference type="PROSITE" id="PS51898"/>
    </source>
</evidence>
<dbReference type="GO" id="GO:0006310">
    <property type="term" value="P:DNA recombination"/>
    <property type="evidence" value="ECO:0007669"/>
    <property type="project" value="UniProtKB-KW"/>
</dbReference>
<dbReference type="GO" id="GO:0015074">
    <property type="term" value="P:DNA integration"/>
    <property type="evidence" value="ECO:0007669"/>
    <property type="project" value="UniProtKB-KW"/>
</dbReference>
<evidence type="ECO:0000256" key="2">
    <source>
        <dbReference type="ARBA" id="ARBA00022908"/>
    </source>
</evidence>
<evidence type="ECO:0000256" key="5">
    <source>
        <dbReference type="PROSITE-ProRule" id="PRU01248"/>
    </source>
</evidence>
<evidence type="ECO:0000256" key="3">
    <source>
        <dbReference type="ARBA" id="ARBA00023125"/>
    </source>
</evidence>
<dbReference type="SUPFAM" id="SSF56349">
    <property type="entry name" value="DNA breaking-rejoining enzymes"/>
    <property type="match status" value="1"/>
</dbReference>
<evidence type="ECO:0000313" key="8">
    <source>
        <dbReference type="EMBL" id="HIZ41841.1"/>
    </source>
</evidence>
<dbReference type="AlphaFoldDB" id="A0A9D2J9Q7"/>
<dbReference type="PANTHER" id="PTHR30629:SF2">
    <property type="entry name" value="PROPHAGE INTEGRASE INTS-RELATED"/>
    <property type="match status" value="1"/>
</dbReference>
<dbReference type="InterPro" id="IPR011010">
    <property type="entry name" value="DNA_brk_join_enz"/>
</dbReference>
<feature type="domain" description="Tyr recombinase" evidence="6">
    <location>
        <begin position="132"/>
        <end position="317"/>
    </location>
</feature>
<dbReference type="PANTHER" id="PTHR30629">
    <property type="entry name" value="PROPHAGE INTEGRASE"/>
    <property type="match status" value="1"/>
</dbReference>
<dbReference type="InterPro" id="IPR013762">
    <property type="entry name" value="Integrase-like_cat_sf"/>
</dbReference>
<dbReference type="InterPro" id="IPR010998">
    <property type="entry name" value="Integrase_recombinase_N"/>
</dbReference>
<feature type="domain" description="Core-binding (CB)" evidence="7">
    <location>
        <begin position="31"/>
        <end position="110"/>
    </location>
</feature>
<sequence length="359" mass="41631">MSHQKCTRCGRKIKKYQFCPHCGARQLESSITLGEIYQEWSSLHYRKIGKKTIEGYDNAWRHSLQPLKNIAIEDIRVSDYQKILDGIADKSQSLQHKLLLLIGQLCRYAIAVHRLQVVEPTRYLIMDGKANKSREIYSDDEIARLFLYADLDVAFSSTAKVVLLLIFTGARPEELFEVRKENVNLDECYIFFNGSKTEAGKNRLIPLVSQVVPYVDWFYHKSEIEYLISSPKGCRMNLHNWRKRCFYPLMHELGISNPDEPHRLVPYCCRHTYASLADRANVDKDTLSKLVGHTSYKFTKRTYIHEKLPQLQAETNKIDRLVKQEITNKKEREGDVNGCCSRKTGNCRERPGAELPARI</sequence>
<dbReference type="InterPro" id="IPR002104">
    <property type="entry name" value="Integrase_catalytic"/>
</dbReference>
<dbReference type="Proteomes" id="UP000824048">
    <property type="component" value="Unassembled WGS sequence"/>
</dbReference>
<dbReference type="Pfam" id="PF00589">
    <property type="entry name" value="Phage_integrase"/>
    <property type="match status" value="1"/>
</dbReference>
<dbReference type="InterPro" id="IPR044068">
    <property type="entry name" value="CB"/>
</dbReference>
<comment type="caution">
    <text evidence="8">The sequence shown here is derived from an EMBL/GenBank/DDBJ whole genome shotgun (WGS) entry which is preliminary data.</text>
</comment>
<dbReference type="InterPro" id="IPR050808">
    <property type="entry name" value="Phage_Integrase"/>
</dbReference>